<feature type="domain" description="RNB" evidence="1">
    <location>
        <begin position="112"/>
        <end position="348"/>
    </location>
</feature>
<dbReference type="GO" id="GO:0003723">
    <property type="term" value="F:RNA binding"/>
    <property type="evidence" value="ECO:0007669"/>
    <property type="project" value="InterPro"/>
</dbReference>
<dbReference type="AlphaFoldDB" id="A0A6C0ICU7"/>
<dbReference type="GO" id="GO:0000175">
    <property type="term" value="F:3'-5'-RNA exonuclease activity"/>
    <property type="evidence" value="ECO:0007669"/>
    <property type="project" value="TreeGrafter"/>
</dbReference>
<reference evidence="2" key="1">
    <citation type="journal article" date="2020" name="Nature">
        <title>Giant virus diversity and host interactions through global metagenomics.</title>
        <authorList>
            <person name="Schulz F."/>
            <person name="Roux S."/>
            <person name="Paez-Espino D."/>
            <person name="Jungbluth S."/>
            <person name="Walsh D.A."/>
            <person name="Denef V.J."/>
            <person name="McMahon K.D."/>
            <person name="Konstantinidis K.T."/>
            <person name="Eloe-Fadrosh E.A."/>
            <person name="Kyrpides N.C."/>
            <person name="Woyke T."/>
        </authorList>
    </citation>
    <scope>NUCLEOTIDE SEQUENCE</scope>
    <source>
        <strain evidence="2">GVMAG-M-3300023184-71</strain>
    </source>
</reference>
<evidence type="ECO:0000313" key="2">
    <source>
        <dbReference type="EMBL" id="QHT90702.1"/>
    </source>
</evidence>
<protein>
    <recommendedName>
        <fullName evidence="1">RNB domain-containing protein</fullName>
    </recommendedName>
</protein>
<dbReference type="InterPro" id="IPR012340">
    <property type="entry name" value="NA-bd_OB-fold"/>
</dbReference>
<dbReference type="PANTHER" id="PTHR23355:SF9">
    <property type="entry name" value="DIS3-LIKE EXONUCLEASE 2"/>
    <property type="match status" value="1"/>
</dbReference>
<proteinExistence type="predicted"/>
<dbReference type="EMBL" id="MN740156">
    <property type="protein sequence ID" value="QHT90702.1"/>
    <property type="molecule type" value="Genomic_DNA"/>
</dbReference>
<dbReference type="SMART" id="SM00955">
    <property type="entry name" value="RNB"/>
    <property type="match status" value="1"/>
</dbReference>
<evidence type="ECO:0000259" key="1">
    <source>
        <dbReference type="SMART" id="SM00955"/>
    </source>
</evidence>
<dbReference type="PANTHER" id="PTHR23355">
    <property type="entry name" value="RIBONUCLEASE"/>
    <property type="match status" value="1"/>
</dbReference>
<dbReference type="InterPro" id="IPR050180">
    <property type="entry name" value="RNR_Ribonuclease"/>
</dbReference>
<dbReference type="GO" id="GO:0006402">
    <property type="term" value="P:mRNA catabolic process"/>
    <property type="evidence" value="ECO:0007669"/>
    <property type="project" value="TreeGrafter"/>
</dbReference>
<name>A0A6C0ICU7_9ZZZZ</name>
<dbReference type="SUPFAM" id="SSF50249">
    <property type="entry name" value="Nucleic acid-binding proteins"/>
    <property type="match status" value="1"/>
</dbReference>
<dbReference type="Pfam" id="PF00773">
    <property type="entry name" value="RNB"/>
    <property type="match status" value="2"/>
</dbReference>
<organism evidence="2">
    <name type="scientific">viral metagenome</name>
    <dbReference type="NCBI Taxonomy" id="1070528"/>
    <lineage>
        <taxon>unclassified sequences</taxon>
        <taxon>metagenomes</taxon>
        <taxon>organismal metagenomes</taxon>
    </lineage>
</organism>
<accession>A0A6C0ICU7</accession>
<sequence length="459" mass="53120">MKQNHVGILCTYSPLKYGISKTGKPIYLCRPLEASRENVKLTYGGKLKGQIVVVFHQEKNEDDHAVLVRVLGVVGDVSTLVLALQYHHGVYRKDMPMPSTTPLPHPPTLVKRQNLLEEHVFSIDPQGCRDIDDAFSFRGDHLLCVHIAQPIHHELDLASMLERGKEAVSTLYLPGGITQPLWPRKLEEKFSLLQDQERPAYTVLFDLSEEKEPRVVEAYPSQIRNRYATHYEDTDHPLVQKLVQRTQTLTGVERDTHETVAYWMIQTNQYIGKTYDVPYRVQPLSSTTTTTSIDKVFEQYTMEKATYSLDKDNYHASLDRTQYTHFTSPIRRLVDSLIHWHITYGETIEWDLDRLNELDQNTKRFHRHLALHDKVDTLKEGPLDGYLYEKISPGTWKVYFQDLGFLRVVVVHPKLEHLIVPEKLDTFVHGGRYPFVLHKKQGFLPRDRLLLTPAFSMTA</sequence>
<dbReference type="InterPro" id="IPR001900">
    <property type="entry name" value="RNase_II/R"/>
</dbReference>